<dbReference type="InterPro" id="IPR011701">
    <property type="entry name" value="MFS"/>
</dbReference>
<evidence type="ECO:0000256" key="2">
    <source>
        <dbReference type="ARBA" id="ARBA00022448"/>
    </source>
</evidence>
<evidence type="ECO:0000256" key="1">
    <source>
        <dbReference type="ARBA" id="ARBA00004651"/>
    </source>
</evidence>
<keyword evidence="2" id="KW-0813">Transport</keyword>
<dbReference type="InterPro" id="IPR020846">
    <property type="entry name" value="MFS_dom"/>
</dbReference>
<dbReference type="Proteomes" id="UP000587002">
    <property type="component" value="Unassembled WGS sequence"/>
</dbReference>
<sequence length="450" mass="48259">MANHLGASAPPEIERRIYRKLLLRIMPIIMIGMFISYIDRANIGVLAEPMSEDLGLTASAFGLAAGLFYIGYCFMEIPSNMALAKFGARRWIARIMFSWGAVTMLMAAVQNEFTLYVVRIMLGVAEAGFSPGALLFLAMWCPPRILTKAYSLMNLAVPFALATGSVLTSALLSLDGLLGLAGWRWAFLLEGLPALLLAAYIWFRLPSSPTEAHWLSTEEKAYLAETGVQGNNASAHEPRQLLAVLRRPAAWMFTVLYFCMTIGYWSITYFLPTIVKERFELGAAAAGLVSALPWVFAAVVMLVVARTVTRTGERTWHLTFLQLAGAVGLTIAASTGSAVLALVGVSLAGAGFFGSLSTFQTMQAQAFAGGLAAVALAMVNGLASLSGLAGPYVMGVLKDATGSTDRGLMIMSTFFVAAAIMVNFMSRWTDRVTAILSNEPAVEPATAAEK</sequence>
<dbReference type="InterPro" id="IPR036259">
    <property type="entry name" value="MFS_trans_sf"/>
</dbReference>
<evidence type="ECO:0000256" key="3">
    <source>
        <dbReference type="ARBA" id="ARBA00022692"/>
    </source>
</evidence>
<feature type="transmembrane region" description="Helical" evidence="6">
    <location>
        <begin position="339"/>
        <end position="359"/>
    </location>
</feature>
<evidence type="ECO:0000259" key="7">
    <source>
        <dbReference type="PROSITE" id="PS50850"/>
    </source>
</evidence>
<feature type="transmembrane region" description="Helical" evidence="6">
    <location>
        <begin position="408"/>
        <end position="426"/>
    </location>
</feature>
<feature type="transmembrane region" description="Helical" evidence="6">
    <location>
        <begin position="58"/>
        <end position="79"/>
    </location>
</feature>
<evidence type="ECO:0000313" key="9">
    <source>
        <dbReference type="Proteomes" id="UP000587002"/>
    </source>
</evidence>
<feature type="transmembrane region" description="Helical" evidence="6">
    <location>
        <begin position="316"/>
        <end position="333"/>
    </location>
</feature>
<feature type="transmembrane region" description="Helical" evidence="6">
    <location>
        <begin position="21"/>
        <end position="38"/>
    </location>
</feature>
<feature type="transmembrane region" description="Helical" evidence="6">
    <location>
        <begin position="152"/>
        <end position="173"/>
    </location>
</feature>
<feature type="transmembrane region" description="Helical" evidence="6">
    <location>
        <begin position="91"/>
        <end position="110"/>
    </location>
</feature>
<dbReference type="PANTHER" id="PTHR43791">
    <property type="entry name" value="PERMEASE-RELATED"/>
    <property type="match status" value="1"/>
</dbReference>
<keyword evidence="3 6" id="KW-0812">Transmembrane</keyword>
<feature type="transmembrane region" description="Helical" evidence="6">
    <location>
        <begin position="249"/>
        <end position="271"/>
    </location>
</feature>
<keyword evidence="4 6" id="KW-1133">Transmembrane helix</keyword>
<gene>
    <name evidence="8" type="ORF">HNR68_005035</name>
</gene>
<evidence type="ECO:0000256" key="4">
    <source>
        <dbReference type="ARBA" id="ARBA00022989"/>
    </source>
</evidence>
<name>A0A853AUS4_9PSEU</name>
<feature type="transmembrane region" description="Helical" evidence="6">
    <location>
        <begin position="366"/>
        <end position="388"/>
    </location>
</feature>
<dbReference type="GO" id="GO:0005886">
    <property type="term" value="C:plasma membrane"/>
    <property type="evidence" value="ECO:0007669"/>
    <property type="project" value="UniProtKB-SubCell"/>
</dbReference>
<accession>A0A853AUS4</accession>
<dbReference type="SUPFAM" id="SSF103473">
    <property type="entry name" value="MFS general substrate transporter"/>
    <property type="match status" value="1"/>
</dbReference>
<keyword evidence="9" id="KW-1185">Reference proteome</keyword>
<dbReference type="RefSeq" id="WP_179724174.1">
    <property type="nucleotide sequence ID" value="NZ_BAABFH010000001.1"/>
</dbReference>
<dbReference type="FunFam" id="1.20.1250.20:FF:000018">
    <property type="entry name" value="MFS transporter permease"/>
    <property type="match status" value="1"/>
</dbReference>
<dbReference type="Pfam" id="PF07690">
    <property type="entry name" value="MFS_1"/>
    <property type="match status" value="1"/>
</dbReference>
<evidence type="ECO:0000313" key="8">
    <source>
        <dbReference type="EMBL" id="NYI86405.1"/>
    </source>
</evidence>
<feature type="domain" description="Major facilitator superfamily (MFS) profile" evidence="7">
    <location>
        <begin position="25"/>
        <end position="430"/>
    </location>
</feature>
<dbReference type="Gene3D" id="1.20.1250.20">
    <property type="entry name" value="MFS general substrate transporter like domains"/>
    <property type="match status" value="2"/>
</dbReference>
<reference evidence="8 9" key="1">
    <citation type="submission" date="2020-07" db="EMBL/GenBank/DDBJ databases">
        <title>Sequencing the genomes of 1000 actinobacteria strains.</title>
        <authorList>
            <person name="Klenk H.-P."/>
        </authorList>
    </citation>
    <scope>NUCLEOTIDE SEQUENCE [LARGE SCALE GENOMIC DNA]</scope>
    <source>
        <strain evidence="8 9">DSM 44065</strain>
    </source>
</reference>
<protein>
    <submittedName>
        <fullName evidence="8">MFS family permease</fullName>
    </submittedName>
</protein>
<comment type="subcellular location">
    <subcellularLocation>
        <location evidence="1">Cell membrane</location>
        <topology evidence="1">Multi-pass membrane protein</topology>
    </subcellularLocation>
</comment>
<proteinExistence type="predicted"/>
<dbReference type="CDD" id="cd17319">
    <property type="entry name" value="MFS_ExuT_GudP_like"/>
    <property type="match status" value="1"/>
</dbReference>
<keyword evidence="5 6" id="KW-0472">Membrane</keyword>
<feature type="transmembrane region" description="Helical" evidence="6">
    <location>
        <begin position="283"/>
        <end position="304"/>
    </location>
</feature>
<feature type="transmembrane region" description="Helical" evidence="6">
    <location>
        <begin position="116"/>
        <end position="140"/>
    </location>
</feature>
<feature type="transmembrane region" description="Helical" evidence="6">
    <location>
        <begin position="185"/>
        <end position="203"/>
    </location>
</feature>
<dbReference type="PROSITE" id="PS50850">
    <property type="entry name" value="MFS"/>
    <property type="match status" value="1"/>
</dbReference>
<comment type="caution">
    <text evidence="8">The sequence shown here is derived from an EMBL/GenBank/DDBJ whole genome shotgun (WGS) entry which is preliminary data.</text>
</comment>
<organism evidence="8 9">
    <name type="scientific">Saccharopolyspora hordei</name>
    <dbReference type="NCBI Taxonomy" id="1838"/>
    <lineage>
        <taxon>Bacteria</taxon>
        <taxon>Bacillati</taxon>
        <taxon>Actinomycetota</taxon>
        <taxon>Actinomycetes</taxon>
        <taxon>Pseudonocardiales</taxon>
        <taxon>Pseudonocardiaceae</taxon>
        <taxon>Saccharopolyspora</taxon>
    </lineage>
</organism>
<evidence type="ECO:0000256" key="6">
    <source>
        <dbReference type="SAM" id="Phobius"/>
    </source>
</evidence>
<dbReference type="PANTHER" id="PTHR43791:SF36">
    <property type="entry name" value="TRANSPORTER, PUTATIVE (AFU_ORTHOLOGUE AFUA_6G08340)-RELATED"/>
    <property type="match status" value="1"/>
</dbReference>
<dbReference type="EMBL" id="JACCFJ010000001">
    <property type="protein sequence ID" value="NYI86405.1"/>
    <property type="molecule type" value="Genomic_DNA"/>
</dbReference>
<dbReference type="GO" id="GO:0022857">
    <property type="term" value="F:transmembrane transporter activity"/>
    <property type="evidence" value="ECO:0007669"/>
    <property type="project" value="InterPro"/>
</dbReference>
<dbReference type="AlphaFoldDB" id="A0A853AUS4"/>
<evidence type="ECO:0000256" key="5">
    <source>
        <dbReference type="ARBA" id="ARBA00023136"/>
    </source>
</evidence>